<protein>
    <submittedName>
        <fullName evidence="1">Peroxiredoxin family protein</fullName>
    </submittedName>
</protein>
<dbReference type="InterPro" id="IPR027396">
    <property type="entry name" value="DsrEFH-like"/>
</dbReference>
<dbReference type="Gene3D" id="3.40.1260.10">
    <property type="entry name" value="DsrEFH-like"/>
    <property type="match status" value="1"/>
</dbReference>
<dbReference type="AlphaFoldDB" id="A0A3Q9QVR6"/>
<dbReference type="KEGG" id="nmk:CHR53_10300"/>
<keyword evidence="2" id="KW-1185">Reference proteome</keyword>
<dbReference type="SUPFAM" id="SSF75169">
    <property type="entry name" value="DsrEFH-like"/>
    <property type="match status" value="1"/>
</dbReference>
<evidence type="ECO:0000313" key="2">
    <source>
        <dbReference type="Proteomes" id="UP000282892"/>
    </source>
</evidence>
<organism evidence="1 2">
    <name type="scientific">Neobacillus mesonae</name>
    <dbReference type="NCBI Taxonomy" id="1193713"/>
    <lineage>
        <taxon>Bacteria</taxon>
        <taxon>Bacillati</taxon>
        <taxon>Bacillota</taxon>
        <taxon>Bacilli</taxon>
        <taxon>Bacillales</taxon>
        <taxon>Bacillaceae</taxon>
        <taxon>Neobacillus</taxon>
    </lineage>
</organism>
<dbReference type="OrthoDB" id="2864546at2"/>
<sequence length="126" mass="13882">METKKVVVLALHDELESVYPPLNIAVGAASSGAEVILAFSRKGVNILDENYIPIPSKGIKYLSNALNDFGAPSIHELLDIAVDFGVRLYVVDLDIKDETRFMLPVEQVPSKWVLNEAVSADLFVHF</sequence>
<dbReference type="Proteomes" id="UP000282892">
    <property type="component" value="Chromosome"/>
</dbReference>
<proteinExistence type="predicted"/>
<accession>A0A3Q9QVR6</accession>
<evidence type="ECO:0000313" key="1">
    <source>
        <dbReference type="EMBL" id="AZU61634.1"/>
    </source>
</evidence>
<gene>
    <name evidence="1" type="ORF">CHR53_10300</name>
</gene>
<reference evidence="1 2" key="1">
    <citation type="submission" date="2017-07" db="EMBL/GenBank/DDBJ databases">
        <title>The complete genome sequence of Bacillus mesonae strain H20-5, an efficient strain improving plant abiotic stress resistance.</title>
        <authorList>
            <person name="Kim S.Y."/>
            <person name="Song H."/>
            <person name="Sang M.K."/>
            <person name="Weon H.-Y."/>
            <person name="Song J."/>
        </authorList>
    </citation>
    <scope>NUCLEOTIDE SEQUENCE [LARGE SCALE GENOMIC DNA]</scope>
    <source>
        <strain evidence="1 2">H20-5</strain>
    </source>
</reference>
<dbReference type="EMBL" id="CP022572">
    <property type="protein sequence ID" value="AZU61634.1"/>
    <property type="molecule type" value="Genomic_DNA"/>
</dbReference>
<dbReference type="STRING" id="1193713.GCA_001636315_04496"/>
<name>A0A3Q9QVR6_9BACI</name>
<dbReference type="RefSeq" id="WP_127486402.1">
    <property type="nucleotide sequence ID" value="NZ_CP022572.1"/>
</dbReference>